<dbReference type="Gene3D" id="3.40.640.10">
    <property type="entry name" value="Type I PLP-dependent aspartate aminotransferase-like (Major domain)"/>
    <property type="match status" value="1"/>
</dbReference>
<organism evidence="8 9">
    <name type="scientific">Streptomyces bullii</name>
    <dbReference type="NCBI Taxonomy" id="349910"/>
    <lineage>
        <taxon>Bacteria</taxon>
        <taxon>Bacillati</taxon>
        <taxon>Actinomycetota</taxon>
        <taxon>Actinomycetes</taxon>
        <taxon>Kitasatosporales</taxon>
        <taxon>Streptomycetaceae</taxon>
        <taxon>Streptomyces</taxon>
    </lineage>
</organism>
<evidence type="ECO:0000256" key="5">
    <source>
        <dbReference type="ARBA" id="ARBA00038398"/>
    </source>
</evidence>
<sequence>MASGGAGRGSARPGSQPKRLEETMRGRLSGRECLYVPSCRFGLFVALRHWCPPGGRVLMSPVNDDVIFFVVLAAGLRPVQAPLHPLDASIDIDAVPGEVWSSLSAVLTTNLYGNPDPAPELRKKCDELGIPLFEDGAHAVGSEVGGRPVGAWGDAAVFSLSKHVGAKAGGFLALADPGLREAVGRTCAELLLPRRASAELAYVVRPYAEGAVRGLGLRGAAWAAMRRLGLTEREEIRMPLRPQELARAGRSAPGLDAHDPWVRVDMHDYRLAPGRTRLRRIGRKLERLDDVLDACRAGTDLLLSTKWAKPTGGAQPLFRVPLFVADRDAAIAALARRGIVVGYLYDPPLDDYAGTDFTDPSPAPEAARWFARHALPVDPLRARDVVEVLERSGAQPVEAPGGRAPRDPTTGGLGPTRG</sequence>
<evidence type="ECO:0000313" key="8">
    <source>
        <dbReference type="EMBL" id="MFC5638156.1"/>
    </source>
</evidence>
<keyword evidence="3" id="KW-0808">Transferase</keyword>
<dbReference type="EMBL" id="JBHSNY010000012">
    <property type="protein sequence ID" value="MFC5638156.1"/>
    <property type="molecule type" value="Genomic_DNA"/>
</dbReference>
<feature type="region of interest" description="Disordered" evidence="7">
    <location>
        <begin position="391"/>
        <end position="418"/>
    </location>
</feature>
<dbReference type="PANTHER" id="PTHR30244">
    <property type="entry name" value="TRANSAMINASE"/>
    <property type="match status" value="1"/>
</dbReference>
<protein>
    <submittedName>
        <fullName evidence="8">DegT/DnrJ/EryC1/StrS family aminotransferase</fullName>
    </submittedName>
</protein>
<dbReference type="InterPro" id="IPR015424">
    <property type="entry name" value="PyrdxlP-dep_Trfase"/>
</dbReference>
<evidence type="ECO:0000256" key="7">
    <source>
        <dbReference type="SAM" id="MobiDB-lite"/>
    </source>
</evidence>
<dbReference type="Proteomes" id="UP001596154">
    <property type="component" value="Unassembled WGS sequence"/>
</dbReference>
<evidence type="ECO:0000313" key="9">
    <source>
        <dbReference type="Proteomes" id="UP001596154"/>
    </source>
</evidence>
<dbReference type="InterPro" id="IPR015421">
    <property type="entry name" value="PyrdxlP-dep_Trfase_major"/>
</dbReference>
<comment type="cofactor">
    <cofactor evidence="1">
        <name>pyridoxal 5'-phosphate</name>
        <dbReference type="ChEBI" id="CHEBI:597326"/>
    </cofactor>
</comment>
<gene>
    <name evidence="8" type="ORF">ACFPZJ_31200</name>
</gene>
<accession>A0ABW0V0W0</accession>
<evidence type="ECO:0000256" key="3">
    <source>
        <dbReference type="ARBA" id="ARBA00022679"/>
    </source>
</evidence>
<comment type="caution">
    <text evidence="8">The sequence shown here is derived from an EMBL/GenBank/DDBJ whole genome shotgun (WGS) entry which is preliminary data.</text>
</comment>
<evidence type="ECO:0000256" key="1">
    <source>
        <dbReference type="ARBA" id="ARBA00001933"/>
    </source>
</evidence>
<evidence type="ECO:0000256" key="6">
    <source>
        <dbReference type="RuleBase" id="RU004508"/>
    </source>
</evidence>
<evidence type="ECO:0000256" key="2">
    <source>
        <dbReference type="ARBA" id="ARBA00022576"/>
    </source>
</evidence>
<reference evidence="9" key="1">
    <citation type="journal article" date="2019" name="Int. J. Syst. Evol. Microbiol.">
        <title>The Global Catalogue of Microorganisms (GCM) 10K type strain sequencing project: providing services to taxonomists for standard genome sequencing and annotation.</title>
        <authorList>
            <consortium name="The Broad Institute Genomics Platform"/>
            <consortium name="The Broad Institute Genome Sequencing Center for Infectious Disease"/>
            <person name="Wu L."/>
            <person name="Ma J."/>
        </authorList>
    </citation>
    <scope>NUCLEOTIDE SEQUENCE [LARGE SCALE GENOMIC DNA]</scope>
    <source>
        <strain evidence="9">CGMCC 4.7248</strain>
    </source>
</reference>
<keyword evidence="2 8" id="KW-0032">Aminotransferase</keyword>
<comment type="similarity">
    <text evidence="5">Belongs to the DegT/DnrJ/EryC1 family. L-glutamine:2-deoxy-scyllo-inosose/scyllo-inosose aminotransferase subfamily.</text>
</comment>
<keyword evidence="9" id="KW-1185">Reference proteome</keyword>
<dbReference type="PANTHER" id="PTHR30244:SF34">
    <property type="entry name" value="DTDP-4-AMINO-4,6-DIDEOXYGALACTOSE TRANSAMINASE"/>
    <property type="match status" value="1"/>
</dbReference>
<feature type="region of interest" description="Disordered" evidence="7">
    <location>
        <begin position="1"/>
        <end position="21"/>
    </location>
</feature>
<dbReference type="SUPFAM" id="SSF53383">
    <property type="entry name" value="PLP-dependent transferases"/>
    <property type="match status" value="1"/>
</dbReference>
<evidence type="ECO:0000256" key="4">
    <source>
        <dbReference type="ARBA" id="ARBA00022898"/>
    </source>
</evidence>
<keyword evidence="4 6" id="KW-0663">Pyridoxal phosphate</keyword>
<proteinExistence type="inferred from homology"/>
<name>A0ABW0V0W0_9ACTN</name>
<dbReference type="InterPro" id="IPR000653">
    <property type="entry name" value="DegT/StrS_aminotransferase"/>
</dbReference>
<dbReference type="RefSeq" id="WP_381028634.1">
    <property type="nucleotide sequence ID" value="NZ_JBHSNY010000012.1"/>
</dbReference>
<dbReference type="GO" id="GO:0008483">
    <property type="term" value="F:transaminase activity"/>
    <property type="evidence" value="ECO:0007669"/>
    <property type="project" value="UniProtKB-KW"/>
</dbReference>
<dbReference type="Pfam" id="PF01041">
    <property type="entry name" value="DegT_DnrJ_EryC1"/>
    <property type="match status" value="1"/>
</dbReference>